<gene>
    <name evidence="1" type="ORF">O181_051850</name>
</gene>
<evidence type="ECO:0000313" key="2">
    <source>
        <dbReference type="Proteomes" id="UP000765509"/>
    </source>
</evidence>
<reference evidence="1" key="1">
    <citation type="submission" date="2021-03" db="EMBL/GenBank/DDBJ databases">
        <title>Draft genome sequence of rust myrtle Austropuccinia psidii MF-1, a brazilian biotype.</title>
        <authorList>
            <person name="Quecine M.C."/>
            <person name="Pachon D.M.R."/>
            <person name="Bonatelli M.L."/>
            <person name="Correr F.H."/>
            <person name="Franceschini L.M."/>
            <person name="Leite T.F."/>
            <person name="Margarido G.R.A."/>
            <person name="Almeida C.A."/>
            <person name="Ferrarezi J.A."/>
            <person name="Labate C.A."/>
        </authorList>
    </citation>
    <scope>NUCLEOTIDE SEQUENCE</scope>
    <source>
        <strain evidence="1">MF-1</strain>
    </source>
</reference>
<keyword evidence="2" id="KW-1185">Reference proteome</keyword>
<protein>
    <submittedName>
        <fullName evidence="1">Uncharacterized protein</fullName>
    </submittedName>
</protein>
<dbReference type="EMBL" id="AVOT02022610">
    <property type="protein sequence ID" value="MBW0512135.1"/>
    <property type="molecule type" value="Genomic_DNA"/>
</dbReference>
<dbReference type="Proteomes" id="UP000765509">
    <property type="component" value="Unassembled WGS sequence"/>
</dbReference>
<proteinExistence type="predicted"/>
<name>A0A9Q3E3T3_9BASI</name>
<evidence type="ECO:0000313" key="1">
    <source>
        <dbReference type="EMBL" id="MBW0512135.1"/>
    </source>
</evidence>
<organism evidence="1 2">
    <name type="scientific">Austropuccinia psidii MF-1</name>
    <dbReference type="NCBI Taxonomy" id="1389203"/>
    <lineage>
        <taxon>Eukaryota</taxon>
        <taxon>Fungi</taxon>
        <taxon>Dikarya</taxon>
        <taxon>Basidiomycota</taxon>
        <taxon>Pucciniomycotina</taxon>
        <taxon>Pucciniomycetes</taxon>
        <taxon>Pucciniales</taxon>
        <taxon>Sphaerophragmiaceae</taxon>
        <taxon>Austropuccinia</taxon>
    </lineage>
</organism>
<sequence>MAFGPYLILLATHGLRPYPAIIGVCGILHLTNPRPIPLFWAWEVHFVFQGPLAPLTITREFGPTPLMSRSLGYLGPLRSMGPLGPFWPKSNEAKRGPGGSPPAPKARWVQNHKGAHLSPILAPNLNNPKMAKRTPRTTGWPLETTRGHQLSYREASPQLRVRPLFHQCTLYQSIQVWCIYGIIYHYAPFLLSNTMGMFSGPKYVFSIQVPKSSTHFKGRPSSNSVLKSLVATRRPFKDPNHLALQELVGYFISGLFKG</sequence>
<comment type="caution">
    <text evidence="1">The sequence shown here is derived from an EMBL/GenBank/DDBJ whole genome shotgun (WGS) entry which is preliminary data.</text>
</comment>
<accession>A0A9Q3E3T3</accession>
<dbReference type="AlphaFoldDB" id="A0A9Q3E3T3"/>